<dbReference type="InterPro" id="IPR036390">
    <property type="entry name" value="WH_DNA-bd_sf"/>
</dbReference>
<dbReference type="AlphaFoldDB" id="A0A410FUV0"/>
<protein>
    <recommendedName>
        <fullName evidence="3">DUF4325 domain-containing protein</fullName>
    </recommendedName>
</protein>
<name>A0A410FUV0_BIPS1</name>
<organism evidence="1 2">
    <name type="scientific">Bipolaricaulis sibiricus</name>
    <dbReference type="NCBI Taxonomy" id="2501609"/>
    <lineage>
        <taxon>Bacteria</taxon>
        <taxon>Candidatus Bipolaricaulota</taxon>
        <taxon>Candidatus Bipolaricaulia</taxon>
        <taxon>Candidatus Bipolaricaulales</taxon>
        <taxon>Candidatus Bipolaricaulaceae</taxon>
        <taxon>Candidatus Bipolaricaulis</taxon>
    </lineage>
</organism>
<proteinExistence type="predicted"/>
<evidence type="ECO:0000313" key="2">
    <source>
        <dbReference type="Proteomes" id="UP000287233"/>
    </source>
</evidence>
<sequence>MKTRTILFAQFGTRVGTRGEGRAAQKALWQELASLPEGGILAADLSGIEVLSGSFADEALVEPVARLVTGELPGRYLVMRAPREDLLDDLAAKLVQRKLALLAMVDGKGCVLLGRLPRYLAESLQWIIAHGEATSGDLAQAFGVSPRAAATRIAQLAELRLIHVISQARPVGGLQHFARSLVSVDQDP</sequence>
<evidence type="ECO:0008006" key="3">
    <source>
        <dbReference type="Google" id="ProtNLM"/>
    </source>
</evidence>
<dbReference type="SUPFAM" id="SSF46785">
    <property type="entry name" value="Winged helix' DNA-binding domain"/>
    <property type="match status" value="1"/>
</dbReference>
<gene>
    <name evidence="1" type="ORF">BIP78_1008</name>
</gene>
<accession>A0A410FUV0</accession>
<dbReference type="EMBL" id="CP034928">
    <property type="protein sequence ID" value="QAA76774.1"/>
    <property type="molecule type" value="Genomic_DNA"/>
</dbReference>
<reference evidence="2" key="1">
    <citation type="submission" date="2018-12" db="EMBL/GenBank/DDBJ databases">
        <title>Complete genome sequence of an uncultured bacterium of the candidate phylum Bipolaricaulota.</title>
        <authorList>
            <person name="Kadnikov V.V."/>
            <person name="Mardanov A.V."/>
            <person name="Beletsky A.V."/>
            <person name="Frank Y.A."/>
            <person name="Karnachuk O.V."/>
            <person name="Ravin N.V."/>
        </authorList>
    </citation>
    <scope>NUCLEOTIDE SEQUENCE [LARGE SCALE GENOMIC DNA]</scope>
</reference>
<evidence type="ECO:0000313" key="1">
    <source>
        <dbReference type="EMBL" id="QAA76774.1"/>
    </source>
</evidence>
<dbReference type="KEGG" id="bih:BIP78_1008"/>
<dbReference type="Proteomes" id="UP000287233">
    <property type="component" value="Chromosome"/>
</dbReference>